<evidence type="ECO:0000259" key="5">
    <source>
        <dbReference type="PROSITE" id="PS50977"/>
    </source>
</evidence>
<keyword evidence="1" id="KW-0805">Transcription regulation</keyword>
<dbReference type="InterPro" id="IPR023772">
    <property type="entry name" value="DNA-bd_HTH_TetR-type_CS"/>
</dbReference>
<evidence type="ECO:0000313" key="7">
    <source>
        <dbReference type="Proteomes" id="UP000294865"/>
    </source>
</evidence>
<dbReference type="AlphaFoldDB" id="A0A4R6C3I9"/>
<dbReference type="PROSITE" id="PS01081">
    <property type="entry name" value="HTH_TETR_1"/>
    <property type="match status" value="1"/>
</dbReference>
<dbReference type="InterPro" id="IPR050109">
    <property type="entry name" value="HTH-type_TetR-like_transc_reg"/>
</dbReference>
<dbReference type="PROSITE" id="PS50977">
    <property type="entry name" value="HTH_TETR_2"/>
    <property type="match status" value="1"/>
</dbReference>
<dbReference type="Proteomes" id="UP000294865">
    <property type="component" value="Unassembled WGS sequence"/>
</dbReference>
<dbReference type="Gene3D" id="1.10.357.10">
    <property type="entry name" value="Tetracycline Repressor, domain 2"/>
    <property type="match status" value="1"/>
</dbReference>
<feature type="domain" description="HTH tetR-type" evidence="5">
    <location>
        <begin position="6"/>
        <end position="66"/>
    </location>
</feature>
<organism evidence="6 7">
    <name type="scientific">Macrococcoides canis</name>
    <dbReference type="NCBI Taxonomy" id="1855823"/>
    <lineage>
        <taxon>Bacteria</taxon>
        <taxon>Bacillati</taxon>
        <taxon>Bacillota</taxon>
        <taxon>Bacilli</taxon>
        <taxon>Bacillales</taxon>
        <taxon>Staphylococcaceae</taxon>
        <taxon>Macrococcoides</taxon>
    </lineage>
</organism>
<dbReference type="PANTHER" id="PTHR30055">
    <property type="entry name" value="HTH-TYPE TRANSCRIPTIONAL REGULATOR RUTR"/>
    <property type="match status" value="1"/>
</dbReference>
<evidence type="ECO:0000256" key="2">
    <source>
        <dbReference type="ARBA" id="ARBA00023125"/>
    </source>
</evidence>
<feature type="DNA-binding region" description="H-T-H motif" evidence="4">
    <location>
        <begin position="29"/>
        <end position="48"/>
    </location>
</feature>
<sequence>MRQDAKDNYDKIKHHARLLFEQHGVDNVSMNQIASQLNIGSGTLYRHFKDKGVLCFHLLDEDFNRLFEFFDHVLAQHSTRFEQLDAMLHAILLFKQDNASLLLCIEQHEMKYLFKETAYYNRLFNAFETIFKNDENAAFKTDMLLNALTTRSFQHQIHYRGLSINHFKNNLLTLFITQS</sequence>
<gene>
    <name evidence="6" type="ORF">ETI04_09200</name>
</gene>
<dbReference type="SUPFAM" id="SSF46689">
    <property type="entry name" value="Homeodomain-like"/>
    <property type="match status" value="1"/>
</dbReference>
<dbReference type="PANTHER" id="PTHR30055:SF234">
    <property type="entry name" value="HTH-TYPE TRANSCRIPTIONAL REGULATOR BETI"/>
    <property type="match status" value="1"/>
</dbReference>
<accession>A0A4R6C3I9</accession>
<evidence type="ECO:0000256" key="1">
    <source>
        <dbReference type="ARBA" id="ARBA00023015"/>
    </source>
</evidence>
<protein>
    <submittedName>
        <fullName evidence="6">TetR/AcrR family transcriptional regulator</fullName>
    </submittedName>
</protein>
<dbReference type="InterPro" id="IPR009057">
    <property type="entry name" value="Homeodomain-like_sf"/>
</dbReference>
<comment type="caution">
    <text evidence="6">The sequence shown here is derived from an EMBL/GenBank/DDBJ whole genome shotgun (WGS) entry which is preliminary data.</text>
</comment>
<dbReference type="Pfam" id="PF00440">
    <property type="entry name" value="TetR_N"/>
    <property type="match status" value="1"/>
</dbReference>
<dbReference type="InterPro" id="IPR001647">
    <property type="entry name" value="HTH_TetR"/>
</dbReference>
<proteinExistence type="predicted"/>
<name>A0A4R6C3I9_9STAP</name>
<reference evidence="6 7" key="1">
    <citation type="submission" date="2019-01" db="EMBL/GenBank/DDBJ databases">
        <title>Draft genome sequences of Macrococcus caseolyticus, Macrococcus canis, Macrococcus bohemicus and Macrococcus goetzii.</title>
        <authorList>
            <person name="Mazhar S."/>
            <person name="Altermann E."/>
            <person name="Hill C."/>
            <person name="Mcauliffe O."/>
        </authorList>
    </citation>
    <scope>NUCLEOTIDE SEQUENCE [LARGE SCALE GENOMIC DNA]</scope>
    <source>
        <strain evidence="6 7">DPC7162</strain>
    </source>
</reference>
<keyword evidence="3" id="KW-0804">Transcription</keyword>
<dbReference type="GO" id="GO:0000976">
    <property type="term" value="F:transcription cis-regulatory region binding"/>
    <property type="evidence" value="ECO:0007669"/>
    <property type="project" value="TreeGrafter"/>
</dbReference>
<evidence type="ECO:0000256" key="4">
    <source>
        <dbReference type="PROSITE-ProRule" id="PRU00335"/>
    </source>
</evidence>
<dbReference type="GO" id="GO:0003700">
    <property type="term" value="F:DNA-binding transcription factor activity"/>
    <property type="evidence" value="ECO:0007669"/>
    <property type="project" value="TreeGrafter"/>
</dbReference>
<evidence type="ECO:0000313" key="6">
    <source>
        <dbReference type="EMBL" id="TDM16085.1"/>
    </source>
</evidence>
<keyword evidence="2 4" id="KW-0238">DNA-binding</keyword>
<dbReference type="RefSeq" id="WP_133420142.1">
    <property type="nucleotide sequence ID" value="NZ_JAXJTW010000054.1"/>
</dbReference>
<evidence type="ECO:0000256" key="3">
    <source>
        <dbReference type="ARBA" id="ARBA00023163"/>
    </source>
</evidence>
<dbReference type="EMBL" id="SDQG01000006">
    <property type="protein sequence ID" value="TDM16085.1"/>
    <property type="molecule type" value="Genomic_DNA"/>
</dbReference>